<dbReference type="PANTHER" id="PTHR14097:SF7">
    <property type="entry name" value="OXIDOREDUCTASE HTATIP2"/>
    <property type="match status" value="1"/>
</dbReference>
<proteinExistence type="predicted"/>
<dbReference type="SUPFAM" id="SSF51735">
    <property type="entry name" value="NAD(P)-binding Rossmann-fold domains"/>
    <property type="match status" value="1"/>
</dbReference>
<gene>
    <name evidence="2" type="ORF">BSAL_08220</name>
</gene>
<organism evidence="2 3">
    <name type="scientific">Bodo saltans</name>
    <name type="common">Flagellated protozoan</name>
    <dbReference type="NCBI Taxonomy" id="75058"/>
    <lineage>
        <taxon>Eukaryota</taxon>
        <taxon>Discoba</taxon>
        <taxon>Euglenozoa</taxon>
        <taxon>Kinetoplastea</taxon>
        <taxon>Metakinetoplastina</taxon>
        <taxon>Eubodonida</taxon>
        <taxon>Bodonidae</taxon>
        <taxon>Bodo</taxon>
    </lineage>
</organism>
<dbReference type="GO" id="GO:0051170">
    <property type="term" value="P:import into nucleus"/>
    <property type="evidence" value="ECO:0007669"/>
    <property type="project" value="TreeGrafter"/>
</dbReference>
<dbReference type="EMBL" id="CYKH01001430">
    <property type="protein sequence ID" value="CUG87078.1"/>
    <property type="molecule type" value="Genomic_DNA"/>
</dbReference>
<accession>A0A0S4J9B9</accession>
<dbReference type="InterPro" id="IPR036291">
    <property type="entry name" value="NAD(P)-bd_dom_sf"/>
</dbReference>
<dbReference type="Proteomes" id="UP000051952">
    <property type="component" value="Unassembled WGS sequence"/>
</dbReference>
<evidence type="ECO:0000313" key="2">
    <source>
        <dbReference type="EMBL" id="CUG87078.1"/>
    </source>
</evidence>
<name>A0A0S4J9B9_BODSA</name>
<dbReference type="PANTHER" id="PTHR14097">
    <property type="entry name" value="OXIDOREDUCTASE HTATIP2"/>
    <property type="match status" value="1"/>
</dbReference>
<dbReference type="VEuPathDB" id="TriTrypDB:BSAL_08220"/>
<protein>
    <submittedName>
        <fullName evidence="2">Uncharacterized protein</fullName>
    </submittedName>
</protein>
<dbReference type="Gene3D" id="3.40.50.720">
    <property type="entry name" value="NAD(P)-binding Rossmann-like Domain"/>
    <property type="match status" value="1"/>
</dbReference>
<keyword evidence="3" id="KW-1185">Reference proteome</keyword>
<feature type="compositionally biased region" description="Basic and acidic residues" evidence="1">
    <location>
        <begin position="130"/>
        <end position="150"/>
    </location>
</feature>
<sequence>MSKLLSVIVAGGTGSTGREVVSKLVAHPKVGRVVVLSRYAIPVNRWQTFFPNIRTSDALRHLSIVDVNWHKMYEDTSAIQLNSLIDGGDCSECENPEAWPLAGAPSSSSSTTPPPPSLIAGPPQSSYLTEDERGRELDSAGWHRYDDRDAANPSSSSTSVATMDNEEELEGLNHHNQSKKHLFHMTVAAAAAADAAESSHSSSSKPDTAQRKLRRTLHALSSSTYYRSIFSGHHVAINCLGSHNLLNPWGVNAVDHNFAIAFAKLVRVFNCYLEDRDAEAIADEMEALRESAKSVNYDANLWAEVCAAYLGNTSQRNIAIMTAKAPTSVAVDSIDAFLHDLSTSRRTSSMRSTTAGALSAIQQRRPTLLHYAQVSAAGASPRSPLPYFSAHGACDEETTRLFCTPPPTPPSVEAAANTTPKQLVGHRFINPLSLDIYKPSLLKRPNARWWEKGLQLFAPPVSVEALSSMIVDDVLRKSEVFFANPNSASAPSTAAVSSPQNGTAAANTAAAAAEANKKSQTPERSVDTASVALLARWQRLTCTDRQSPEAPSSAKIIHSKEISWRAQKYELRKQRAAAARLEEY</sequence>
<dbReference type="OrthoDB" id="243007at2759"/>
<reference evidence="3" key="1">
    <citation type="submission" date="2015-09" db="EMBL/GenBank/DDBJ databases">
        <authorList>
            <consortium name="Pathogen Informatics"/>
        </authorList>
    </citation>
    <scope>NUCLEOTIDE SEQUENCE [LARGE SCALE GENOMIC DNA]</scope>
    <source>
        <strain evidence="3">Lake Konstanz</strain>
    </source>
</reference>
<dbReference type="AlphaFoldDB" id="A0A0S4J9B9"/>
<feature type="region of interest" description="Disordered" evidence="1">
    <location>
        <begin position="96"/>
        <end position="163"/>
    </location>
</feature>
<evidence type="ECO:0000313" key="3">
    <source>
        <dbReference type="Proteomes" id="UP000051952"/>
    </source>
</evidence>
<dbReference type="GO" id="GO:0005737">
    <property type="term" value="C:cytoplasm"/>
    <property type="evidence" value="ECO:0007669"/>
    <property type="project" value="TreeGrafter"/>
</dbReference>
<evidence type="ECO:0000256" key="1">
    <source>
        <dbReference type="SAM" id="MobiDB-lite"/>
    </source>
</evidence>
<feature type="compositionally biased region" description="Polar residues" evidence="1">
    <location>
        <begin position="152"/>
        <end position="162"/>
    </location>
</feature>
<dbReference type="OMA" id="NCIGTSH"/>